<protein>
    <submittedName>
        <fullName evidence="2">Uncharacterized protein</fullName>
    </submittedName>
</protein>
<feature type="transmembrane region" description="Helical" evidence="1">
    <location>
        <begin position="218"/>
        <end position="243"/>
    </location>
</feature>
<feature type="transmembrane region" description="Helical" evidence="1">
    <location>
        <begin position="610"/>
        <end position="627"/>
    </location>
</feature>
<keyword evidence="1" id="KW-0812">Transmembrane</keyword>
<accession>A0AAU8HRZ4</accession>
<dbReference type="AlphaFoldDB" id="A0AAU8HRZ4"/>
<feature type="transmembrane region" description="Helical" evidence="1">
    <location>
        <begin position="564"/>
        <end position="589"/>
    </location>
</feature>
<reference evidence="2" key="2">
    <citation type="submission" date="2024-06" db="EMBL/GenBank/DDBJ databases">
        <authorList>
            <person name="Petrova K.O."/>
            <person name="Toshchakov S.V."/>
            <person name="Boltjanskaja Y.V."/>
            <person name="Kevbrin V.V."/>
        </authorList>
    </citation>
    <scope>NUCLEOTIDE SEQUENCE</scope>
    <source>
        <strain evidence="2">Z-710</strain>
    </source>
</reference>
<gene>
    <name evidence="2" type="ORF">PRVXH_002167</name>
</gene>
<reference evidence="2" key="1">
    <citation type="journal article" date="2018" name="Antonie Van Leeuwenhoek">
        <title>Proteinivorax hydrogeniformans sp. nov., an anaerobic, haloalkaliphilic bacterium fermenting proteinaceous compounds with high hydrogen production.</title>
        <authorList>
            <person name="Boltyanskaya Y."/>
            <person name="Detkova E."/>
            <person name="Pimenov N."/>
            <person name="Kevbrin V."/>
        </authorList>
    </citation>
    <scope>NUCLEOTIDE SEQUENCE</scope>
    <source>
        <strain evidence="2">Z-710</strain>
    </source>
</reference>
<dbReference type="RefSeq" id="WP_353892793.1">
    <property type="nucleotide sequence ID" value="NZ_CP159485.1"/>
</dbReference>
<evidence type="ECO:0000256" key="1">
    <source>
        <dbReference type="SAM" id="Phobius"/>
    </source>
</evidence>
<organism evidence="2">
    <name type="scientific">Proteinivorax hydrogeniformans</name>
    <dbReference type="NCBI Taxonomy" id="1826727"/>
    <lineage>
        <taxon>Bacteria</taxon>
        <taxon>Bacillati</taxon>
        <taxon>Bacillota</taxon>
        <taxon>Clostridia</taxon>
        <taxon>Eubacteriales</taxon>
        <taxon>Proteinivoracaceae</taxon>
        <taxon>Proteinivorax</taxon>
    </lineage>
</organism>
<keyword evidence="1" id="KW-0472">Membrane</keyword>
<feature type="transmembrane region" description="Helical" evidence="1">
    <location>
        <begin position="633"/>
        <end position="659"/>
    </location>
</feature>
<feature type="transmembrane region" description="Helical" evidence="1">
    <location>
        <begin position="294"/>
        <end position="315"/>
    </location>
</feature>
<keyword evidence="1" id="KW-1133">Transmembrane helix</keyword>
<name>A0AAU8HRZ4_9FIRM</name>
<proteinExistence type="predicted"/>
<feature type="transmembrane region" description="Helical" evidence="1">
    <location>
        <begin position="249"/>
        <end position="273"/>
    </location>
</feature>
<evidence type="ECO:0000313" key="2">
    <source>
        <dbReference type="EMBL" id="XCI28217.1"/>
    </source>
</evidence>
<feature type="transmembrane region" description="Helical" evidence="1">
    <location>
        <begin position="168"/>
        <end position="187"/>
    </location>
</feature>
<dbReference type="EMBL" id="CP159485">
    <property type="protein sequence ID" value="XCI28217.1"/>
    <property type="molecule type" value="Genomic_DNA"/>
</dbReference>
<sequence>MYKRIIVAVAGVLFILLALLAIVITDLYDRDFPQAIGVESSFRLDFSESNFSITEAFTMLEELDVRWNLGLVKVAPELDSGGDGQFFVAFDGGDLPSQFTWFGGDDVSKIVGKERLANSYPDGTYLVTRQKAHLDDALNELKSVGVKVDRRDASTFDSLKFVVYERGFAAAVIAVLALLVALALFWLSVKARGRALRVLGGCPTVWIQMQDLTGFGGALLISAGVIASIASVYVGVLHGWVYVGTFLKVLVSLQVAIIAVALLAALVMSATAWPSVTMLSTRQPAIKSLRSAAIVIKAVTFLLVVATAGPAWSAYKFSSAVAVEMAQWQQLSDQVAIEFGMGDLDGKDGMVALEPQIGEMVKDAESLDMVAHSYTFTQGMWTRVDTGEGVDFGEYSVVSYVNQRWLDLATKGAPQPALTSVPSNSIPEDLHQKILETVEILSRESLSEELFTQFKYLEPADGLRLPVAEGGWGNRLLFADDVLFVVVPSLYDTYNDSNLTSMASTSNIVFTDVTATQQLLEQHDLSEQALRERGFSGKLNVVYIAEEGLLQAQFAAYVVWLRSLALVALGVAFTVSAAISASITALLQAKRDFPLRLAGQSWLRILHRRIAKEILVGVVLVSVVILFQRPYSLGPILVAAMFGLTVVPLSHLIATRWCFNGVSKRRI</sequence>